<feature type="transmembrane region" description="Helical" evidence="5">
    <location>
        <begin position="204"/>
        <end position="222"/>
    </location>
</feature>
<evidence type="ECO:0000256" key="5">
    <source>
        <dbReference type="SAM" id="Phobius"/>
    </source>
</evidence>
<organism evidence="7 8">
    <name type="scientific">Adhaeribacter radiodurans</name>
    <dbReference type="NCBI Taxonomy" id="2745197"/>
    <lineage>
        <taxon>Bacteria</taxon>
        <taxon>Pseudomonadati</taxon>
        <taxon>Bacteroidota</taxon>
        <taxon>Cytophagia</taxon>
        <taxon>Cytophagales</taxon>
        <taxon>Hymenobacteraceae</taxon>
        <taxon>Adhaeribacter</taxon>
    </lineage>
</organism>
<dbReference type="Proteomes" id="UP000514509">
    <property type="component" value="Chromosome"/>
</dbReference>
<feature type="transmembrane region" description="Helical" evidence="5">
    <location>
        <begin position="125"/>
        <end position="143"/>
    </location>
</feature>
<feature type="transmembrane region" description="Helical" evidence="5">
    <location>
        <begin position="95"/>
        <end position="113"/>
    </location>
</feature>
<keyword evidence="7" id="KW-0436">Ligase</keyword>
<feature type="transmembrane region" description="Helical" evidence="5">
    <location>
        <begin position="394"/>
        <end position="413"/>
    </location>
</feature>
<dbReference type="Pfam" id="PF04932">
    <property type="entry name" value="Wzy_C"/>
    <property type="match status" value="1"/>
</dbReference>
<evidence type="ECO:0000256" key="2">
    <source>
        <dbReference type="ARBA" id="ARBA00022692"/>
    </source>
</evidence>
<protein>
    <submittedName>
        <fullName evidence="7">O-antigen ligase family protein</fullName>
    </submittedName>
</protein>
<reference evidence="7 8" key="1">
    <citation type="submission" date="2020-08" db="EMBL/GenBank/DDBJ databases">
        <title>Adhaeribacter dokdonensis sp. nov., isolated from the rhizosphere of Elymus tsukushiensis, a plant native to the Dokdo Islands, Republic of Korea.</title>
        <authorList>
            <person name="Ghim S.Y."/>
        </authorList>
    </citation>
    <scope>NUCLEOTIDE SEQUENCE [LARGE SCALE GENOMIC DNA]</scope>
    <source>
        <strain evidence="7 8">KUDC8001</strain>
    </source>
</reference>
<dbReference type="GO" id="GO:0016874">
    <property type="term" value="F:ligase activity"/>
    <property type="evidence" value="ECO:0007669"/>
    <property type="project" value="UniProtKB-KW"/>
</dbReference>
<feature type="transmembrane region" description="Helical" evidence="5">
    <location>
        <begin position="15"/>
        <end position="34"/>
    </location>
</feature>
<feature type="domain" description="O-antigen ligase-related" evidence="6">
    <location>
        <begin position="213"/>
        <end position="351"/>
    </location>
</feature>
<feature type="transmembrane region" description="Helical" evidence="5">
    <location>
        <begin position="180"/>
        <end position="197"/>
    </location>
</feature>
<evidence type="ECO:0000256" key="4">
    <source>
        <dbReference type="ARBA" id="ARBA00023136"/>
    </source>
</evidence>
<feature type="transmembrane region" description="Helical" evidence="5">
    <location>
        <begin position="40"/>
        <end position="59"/>
    </location>
</feature>
<keyword evidence="3 5" id="KW-1133">Transmembrane helix</keyword>
<evidence type="ECO:0000256" key="3">
    <source>
        <dbReference type="ARBA" id="ARBA00022989"/>
    </source>
</evidence>
<sequence>MYQIKRESVKSRLDWRYIITLLAIASVFLGSTLVKLDVSFFSLYPLRFFGFVGFFVIVLSRKKWADPFLEGFYKFSLFFLILGLVSILWAPNTDLAIKEFGILQTGIALCWLVTRYIDTEEKVEVLIKIWIVGAIFINLIGLYEVTHQQYLINTDIGEKIERLANRVGFLAPRSIFINQNNYAFFNSLTALVLFGKLMKRYRPLIWYAINALSLLLSLYILISSYSRAAISSFSIGVIFFVIFSFLTPNTYKSNILKLGLLLIVTFIGVIVVNDSLLDAMINKLYLVVEKNEVTTDDARINIYTKSINYALDNMGFGMGPGSSLYPLEGIPPHNFFLQILVEYGVVILLGILFILFKSFNRIGRYQNVIANALPAILRSSILVFPLMAVGPSSIMGEGIFWLWLGFIVVYGSISYRKTQNIIKEATQKHEVLPSNLNSSVLQPK</sequence>
<keyword evidence="8" id="KW-1185">Reference proteome</keyword>
<dbReference type="InterPro" id="IPR007016">
    <property type="entry name" value="O-antigen_ligase-rel_domated"/>
</dbReference>
<evidence type="ECO:0000313" key="7">
    <source>
        <dbReference type="EMBL" id="QMU27348.1"/>
    </source>
</evidence>
<dbReference type="RefSeq" id="WP_182414544.1">
    <property type="nucleotide sequence ID" value="NZ_CP055153.1"/>
</dbReference>
<keyword evidence="2 5" id="KW-0812">Transmembrane</keyword>
<dbReference type="PANTHER" id="PTHR37422:SF23">
    <property type="entry name" value="TEICHURONIC ACID BIOSYNTHESIS PROTEIN TUAE"/>
    <property type="match status" value="1"/>
</dbReference>
<feature type="transmembrane region" description="Helical" evidence="5">
    <location>
        <begin position="71"/>
        <end position="89"/>
    </location>
</feature>
<feature type="transmembrane region" description="Helical" evidence="5">
    <location>
        <begin position="368"/>
        <end position="388"/>
    </location>
</feature>
<evidence type="ECO:0000259" key="6">
    <source>
        <dbReference type="Pfam" id="PF04932"/>
    </source>
</evidence>
<feature type="transmembrane region" description="Helical" evidence="5">
    <location>
        <begin position="258"/>
        <end position="277"/>
    </location>
</feature>
<evidence type="ECO:0000256" key="1">
    <source>
        <dbReference type="ARBA" id="ARBA00004141"/>
    </source>
</evidence>
<feature type="transmembrane region" description="Helical" evidence="5">
    <location>
        <begin position="335"/>
        <end position="356"/>
    </location>
</feature>
<dbReference type="GO" id="GO:0016020">
    <property type="term" value="C:membrane"/>
    <property type="evidence" value="ECO:0007669"/>
    <property type="project" value="UniProtKB-SubCell"/>
</dbReference>
<keyword evidence="4 5" id="KW-0472">Membrane</keyword>
<name>A0A7L7L3G1_9BACT</name>
<gene>
    <name evidence="7" type="ORF">HUW48_04545</name>
</gene>
<dbReference type="AlphaFoldDB" id="A0A7L7L3G1"/>
<evidence type="ECO:0000313" key="8">
    <source>
        <dbReference type="Proteomes" id="UP000514509"/>
    </source>
</evidence>
<proteinExistence type="predicted"/>
<comment type="subcellular location">
    <subcellularLocation>
        <location evidence="1">Membrane</location>
        <topology evidence="1">Multi-pass membrane protein</topology>
    </subcellularLocation>
</comment>
<dbReference type="InterPro" id="IPR051533">
    <property type="entry name" value="WaaL-like"/>
</dbReference>
<dbReference type="PANTHER" id="PTHR37422">
    <property type="entry name" value="TEICHURONIC ACID BIOSYNTHESIS PROTEIN TUAE"/>
    <property type="match status" value="1"/>
</dbReference>
<dbReference type="EMBL" id="CP055153">
    <property type="protein sequence ID" value="QMU27348.1"/>
    <property type="molecule type" value="Genomic_DNA"/>
</dbReference>
<feature type="transmembrane region" description="Helical" evidence="5">
    <location>
        <begin position="228"/>
        <end position="246"/>
    </location>
</feature>
<dbReference type="KEGG" id="add:HUW48_04545"/>
<accession>A0A7L7L3G1</accession>